<name>M3K1Z0_CANMX</name>
<protein>
    <submittedName>
        <fullName evidence="2">Uncharacterized protein</fullName>
    </submittedName>
</protein>
<dbReference type="AlphaFoldDB" id="M3K1Z0"/>
<comment type="caution">
    <text evidence="2">The sequence shown here is derived from an EMBL/GenBank/DDBJ whole genome shotgun (WGS) entry which is preliminary data.</text>
</comment>
<organism evidence="2 3">
    <name type="scientific">Candida maltosa (strain Xu316)</name>
    <name type="common">Yeast</name>
    <dbReference type="NCBI Taxonomy" id="1245528"/>
    <lineage>
        <taxon>Eukaryota</taxon>
        <taxon>Fungi</taxon>
        <taxon>Dikarya</taxon>
        <taxon>Ascomycota</taxon>
        <taxon>Saccharomycotina</taxon>
        <taxon>Pichiomycetes</taxon>
        <taxon>Debaryomycetaceae</taxon>
        <taxon>Candida/Lodderomyces clade</taxon>
        <taxon>Candida</taxon>
    </lineage>
</organism>
<keyword evidence="3" id="KW-1185">Reference proteome</keyword>
<dbReference type="HOGENOM" id="CLU_129392_0_0_1"/>
<sequence>MKFRSLIYTFFIIIASISAQTNEQVEFLTRIVSDLVSNSNEYIQYFRTGTQPLNLGLMRTALAMTADMTDDSYTTLARDSAFMNDLSSMATGLPWYNSRIAGGNVSSLIPETGTGTGTGSSVNGGNAVGCVGVLGVVGGLVLAVL</sequence>
<feature type="chain" id="PRO_5004035163" evidence="1">
    <location>
        <begin position="20"/>
        <end position="145"/>
    </location>
</feature>
<evidence type="ECO:0000313" key="2">
    <source>
        <dbReference type="EMBL" id="EMG49305.1"/>
    </source>
</evidence>
<dbReference type="OrthoDB" id="4069694at2759"/>
<proteinExistence type="predicted"/>
<dbReference type="Pfam" id="PF00660">
    <property type="entry name" value="SRP1_TIP1"/>
    <property type="match status" value="1"/>
</dbReference>
<reference evidence="2 3" key="1">
    <citation type="submission" date="2013-02" db="EMBL/GenBank/DDBJ databases">
        <title>Genome sequence of Candida maltosa Xu316, a potential industrial strain for xylitol and ethanol production.</title>
        <authorList>
            <person name="Yu J."/>
            <person name="Wang Q."/>
            <person name="Geng X."/>
            <person name="Bao W."/>
            <person name="He P."/>
            <person name="Cai J."/>
        </authorList>
    </citation>
    <scope>NUCLEOTIDE SEQUENCE [LARGE SCALE GENOMIC DNA]</scope>
    <source>
        <strain evidence="3">Xu316</strain>
    </source>
</reference>
<dbReference type="EMBL" id="AOGT01000755">
    <property type="protein sequence ID" value="EMG49305.1"/>
    <property type="molecule type" value="Genomic_DNA"/>
</dbReference>
<dbReference type="Proteomes" id="UP000011777">
    <property type="component" value="Unassembled WGS sequence"/>
</dbReference>
<dbReference type="OMA" id="ANEYIHF"/>
<accession>M3K1Z0</accession>
<evidence type="ECO:0000256" key="1">
    <source>
        <dbReference type="SAM" id="SignalP"/>
    </source>
</evidence>
<gene>
    <name evidence="2" type="ORF">G210_5959</name>
</gene>
<feature type="signal peptide" evidence="1">
    <location>
        <begin position="1"/>
        <end position="19"/>
    </location>
</feature>
<evidence type="ECO:0000313" key="3">
    <source>
        <dbReference type="Proteomes" id="UP000011777"/>
    </source>
</evidence>
<dbReference type="InterPro" id="IPR000992">
    <property type="entry name" value="SRP1_TIP1"/>
</dbReference>
<keyword evidence="1" id="KW-0732">Signal</keyword>